<reference evidence="2 3" key="1">
    <citation type="submission" date="2017-09" db="EMBL/GenBank/DDBJ databases">
        <title>Depth-based differentiation of microbial function through sediment-hosted aquifers and enrichment of novel symbionts in the deep terrestrial subsurface.</title>
        <authorList>
            <person name="Probst A.J."/>
            <person name="Ladd B."/>
            <person name="Jarett J.K."/>
            <person name="Geller-Mcgrath D.E."/>
            <person name="Sieber C.M."/>
            <person name="Emerson J.B."/>
            <person name="Anantharaman K."/>
            <person name="Thomas B.C."/>
            <person name="Malmstrom R."/>
            <person name="Stieglmeier M."/>
            <person name="Klingl A."/>
            <person name="Woyke T."/>
            <person name="Ryan C.M."/>
            <person name="Banfield J.F."/>
        </authorList>
    </citation>
    <scope>NUCLEOTIDE SEQUENCE [LARGE SCALE GENOMIC DNA]</scope>
    <source>
        <strain evidence="2">CG22_combo_CG10-13_8_21_14_all_39_9</strain>
    </source>
</reference>
<keyword evidence="1" id="KW-0812">Transmembrane</keyword>
<keyword evidence="1" id="KW-0472">Membrane</keyword>
<name>A0A2H0D1F8_9BACT</name>
<evidence type="ECO:0000313" key="2">
    <source>
        <dbReference type="EMBL" id="PIP75983.1"/>
    </source>
</evidence>
<accession>A0A2H0D1F8</accession>
<evidence type="ECO:0000313" key="3">
    <source>
        <dbReference type="Proteomes" id="UP000230159"/>
    </source>
</evidence>
<comment type="caution">
    <text evidence="2">The sequence shown here is derived from an EMBL/GenBank/DDBJ whole genome shotgun (WGS) entry which is preliminary data.</text>
</comment>
<dbReference type="Proteomes" id="UP000230159">
    <property type="component" value="Unassembled WGS sequence"/>
</dbReference>
<feature type="transmembrane region" description="Helical" evidence="1">
    <location>
        <begin position="60"/>
        <end position="76"/>
    </location>
</feature>
<dbReference type="AlphaFoldDB" id="A0A2H0D1F8"/>
<gene>
    <name evidence="2" type="ORF">COW86_00690</name>
</gene>
<keyword evidence="1" id="KW-1133">Transmembrane helix</keyword>
<dbReference type="EMBL" id="PCTN01000030">
    <property type="protein sequence ID" value="PIP75983.1"/>
    <property type="molecule type" value="Genomic_DNA"/>
</dbReference>
<organism evidence="2 3">
    <name type="scientific">Candidatus Kuenenbacteria bacterium CG22_combo_CG10-13_8_21_14_all_39_9</name>
    <dbReference type="NCBI Taxonomy" id="1974621"/>
    <lineage>
        <taxon>Bacteria</taxon>
        <taxon>Candidatus Kueneniibacteriota</taxon>
    </lineage>
</organism>
<protein>
    <submittedName>
        <fullName evidence="2">Uncharacterized protein</fullName>
    </submittedName>
</protein>
<proteinExistence type="predicted"/>
<feature type="transmembrane region" description="Helical" evidence="1">
    <location>
        <begin position="35"/>
        <end position="53"/>
    </location>
</feature>
<feature type="transmembrane region" description="Helical" evidence="1">
    <location>
        <begin position="82"/>
        <end position="100"/>
    </location>
</feature>
<evidence type="ECO:0000256" key="1">
    <source>
        <dbReference type="SAM" id="Phobius"/>
    </source>
</evidence>
<sequence>MKKTQLGILLGILAGVIDVIPMVLQKLTWDANFSAFSLWVISGFLIATTNLKIKGVAKGIIIPFLVLFPSAIIIGWKEPFSLIPIFIMTLILGSALGFLIDKYGK</sequence>